<dbReference type="CDD" id="cd00691">
    <property type="entry name" value="ascorbate_peroxidase"/>
    <property type="match status" value="1"/>
</dbReference>
<evidence type="ECO:0000256" key="8">
    <source>
        <dbReference type="ARBA" id="ARBA00022946"/>
    </source>
</evidence>
<proteinExistence type="inferred from homology"/>
<dbReference type="FunFam" id="1.10.520.10:FF:000005">
    <property type="entry name" value="Cytochrome c peroxidase"/>
    <property type="match status" value="1"/>
</dbReference>
<dbReference type="InterPro" id="IPR002207">
    <property type="entry name" value="Peroxidase_I"/>
</dbReference>
<dbReference type="PANTHER" id="PTHR31356">
    <property type="entry name" value="THYLAKOID LUMENAL 29 KDA PROTEIN, CHLOROPLASTIC-RELATED"/>
    <property type="match status" value="1"/>
</dbReference>
<evidence type="ECO:0000256" key="3">
    <source>
        <dbReference type="ARBA" id="ARBA00004569"/>
    </source>
</evidence>
<comment type="similarity">
    <text evidence="4">Belongs to the peroxidase family. Cytochrome c peroxidase subfamily.</text>
</comment>
<dbReference type="EMBL" id="PUHQ01000232">
    <property type="protein sequence ID" value="KAG0653323.1"/>
    <property type="molecule type" value="Genomic_DNA"/>
</dbReference>
<dbReference type="GO" id="GO:0046872">
    <property type="term" value="F:metal ion binding"/>
    <property type="evidence" value="ECO:0007669"/>
    <property type="project" value="UniProtKB-UniRule"/>
</dbReference>
<name>A0A9P6VTI1_RHOMI</name>
<keyword evidence="11" id="KW-0496">Mitochondrion</keyword>
<dbReference type="PROSITE" id="PS00435">
    <property type="entry name" value="PEROXIDASE_1"/>
    <property type="match status" value="1"/>
</dbReference>
<evidence type="ECO:0000256" key="14">
    <source>
        <dbReference type="SAM" id="MobiDB-lite"/>
    </source>
</evidence>
<dbReference type="Pfam" id="PF00141">
    <property type="entry name" value="peroxidase"/>
    <property type="match status" value="1"/>
</dbReference>
<feature type="region of interest" description="Disordered" evidence="14">
    <location>
        <begin position="343"/>
        <end position="362"/>
    </location>
</feature>
<reference evidence="16 17" key="1">
    <citation type="submission" date="2020-11" db="EMBL/GenBank/DDBJ databases">
        <title>Kefir isolates.</title>
        <authorList>
            <person name="Marcisauskas S."/>
            <person name="Kim Y."/>
            <person name="Blasche S."/>
        </authorList>
    </citation>
    <scope>NUCLEOTIDE SEQUENCE [LARGE SCALE GENOMIC DNA]</scope>
    <source>
        <strain evidence="16 17">KR</strain>
    </source>
</reference>
<dbReference type="Gene3D" id="1.10.520.10">
    <property type="match status" value="1"/>
</dbReference>
<evidence type="ECO:0000256" key="13">
    <source>
        <dbReference type="RuleBase" id="RU363051"/>
    </source>
</evidence>
<dbReference type="GO" id="GO:0004130">
    <property type="term" value="F:cytochrome-c peroxidase activity"/>
    <property type="evidence" value="ECO:0007669"/>
    <property type="project" value="UniProtKB-EC"/>
</dbReference>
<keyword evidence="7" id="KW-0479">Metal-binding</keyword>
<dbReference type="Proteomes" id="UP000777482">
    <property type="component" value="Unassembled WGS sequence"/>
</dbReference>
<evidence type="ECO:0000313" key="17">
    <source>
        <dbReference type="Proteomes" id="UP000777482"/>
    </source>
</evidence>
<dbReference type="Gene3D" id="1.10.420.10">
    <property type="entry name" value="Peroxidase, domain 2"/>
    <property type="match status" value="1"/>
</dbReference>
<dbReference type="FunFam" id="1.10.420.10:FF:000009">
    <property type="entry name" value="Ascorbate peroxidase"/>
    <property type="match status" value="1"/>
</dbReference>
<evidence type="ECO:0000256" key="9">
    <source>
        <dbReference type="ARBA" id="ARBA00023002"/>
    </source>
</evidence>
<dbReference type="PANTHER" id="PTHR31356:SF58">
    <property type="entry name" value="CYTOCHROME C PEROXIDASE, MITOCHONDRIAL"/>
    <property type="match status" value="1"/>
</dbReference>
<dbReference type="InterPro" id="IPR002016">
    <property type="entry name" value="Haem_peroxidase"/>
</dbReference>
<keyword evidence="5 13" id="KW-0575">Peroxidase</keyword>
<dbReference type="GO" id="GO:0034599">
    <property type="term" value="P:cellular response to oxidative stress"/>
    <property type="evidence" value="ECO:0007669"/>
    <property type="project" value="InterPro"/>
</dbReference>
<sequence>MAFASVLRATPRLAVRAAPQMARTAGRRGFASGPSETKSNSNLLYGALGAAVIGGGLYFYARPDPNDARTVKDAASPQEVDYQAVYNAIADSLDDDNYDDGSYGPVLVRLAWHASGTYDKNTGNGGSNGATMRFAPEANHGANAGLEHARNHLEPIKKKFPQITYSDLWTLAGVCAVQELGGPYIPWRAGRKDGNVENCTPDGRLPDGDKGADHIRKIFYRMGFNDNEIVALSGAHALGRCHIDRSGFDGPWQYAPTTFSNEYFRLLFEEQWQERKWKGPPQYENKSDHSLMMLRTDMALSTDKEFKPYAQKYAKDEDAFFSDFSKAFSKLIHLGVPTAQLSEPVPLKKLEDQTPAPASASA</sequence>
<comment type="caution">
    <text evidence="16">The sequence shown here is derived from an EMBL/GenBank/DDBJ whole genome shotgun (WGS) entry which is preliminary data.</text>
</comment>
<dbReference type="GO" id="GO:0020037">
    <property type="term" value="F:heme binding"/>
    <property type="evidence" value="ECO:0007669"/>
    <property type="project" value="UniProtKB-UniRule"/>
</dbReference>
<dbReference type="PRINTS" id="PR00458">
    <property type="entry name" value="PEROXIDASE"/>
</dbReference>
<dbReference type="InterPro" id="IPR010255">
    <property type="entry name" value="Haem_peroxidase_sf"/>
</dbReference>
<keyword evidence="17" id="KW-1185">Reference proteome</keyword>
<dbReference type="InterPro" id="IPR019794">
    <property type="entry name" value="Peroxidases_AS"/>
</dbReference>
<dbReference type="PROSITE" id="PS00436">
    <property type="entry name" value="PEROXIDASE_2"/>
    <property type="match status" value="1"/>
</dbReference>
<organism evidence="16 17">
    <name type="scientific">Rhodotorula mucilaginosa</name>
    <name type="common">Yeast</name>
    <name type="synonym">Rhodotorula rubra</name>
    <dbReference type="NCBI Taxonomy" id="5537"/>
    <lineage>
        <taxon>Eukaryota</taxon>
        <taxon>Fungi</taxon>
        <taxon>Dikarya</taxon>
        <taxon>Basidiomycota</taxon>
        <taxon>Pucciniomycotina</taxon>
        <taxon>Microbotryomycetes</taxon>
        <taxon>Sporidiobolales</taxon>
        <taxon>Sporidiobolaceae</taxon>
        <taxon>Rhodotorula</taxon>
    </lineage>
</organism>
<comment type="catalytic activity">
    <reaction evidence="12">
        <text>2 Fe(II)-[cytochrome c] + H2O2 + 2 H(+) = 2 Fe(III)-[cytochrome c] + 2 H2O</text>
        <dbReference type="Rhea" id="RHEA:16581"/>
        <dbReference type="Rhea" id="RHEA-COMP:10350"/>
        <dbReference type="Rhea" id="RHEA-COMP:14399"/>
        <dbReference type="ChEBI" id="CHEBI:15377"/>
        <dbReference type="ChEBI" id="CHEBI:15378"/>
        <dbReference type="ChEBI" id="CHEBI:16240"/>
        <dbReference type="ChEBI" id="CHEBI:29033"/>
        <dbReference type="ChEBI" id="CHEBI:29034"/>
        <dbReference type="EC" id="1.11.1.5"/>
    </reaction>
</comment>
<keyword evidence="8" id="KW-0809">Transit peptide</keyword>
<evidence type="ECO:0000313" key="16">
    <source>
        <dbReference type="EMBL" id="KAG0653323.1"/>
    </source>
</evidence>
<dbReference type="PRINTS" id="PR00459">
    <property type="entry name" value="ASPEROXIDASE"/>
</dbReference>
<dbReference type="GO" id="GO:0000302">
    <property type="term" value="P:response to reactive oxygen species"/>
    <property type="evidence" value="ECO:0007669"/>
    <property type="project" value="TreeGrafter"/>
</dbReference>
<comment type="subcellular location">
    <subcellularLocation>
        <location evidence="3">Mitochondrion intermembrane space</location>
    </subcellularLocation>
    <subcellularLocation>
        <location evidence="2">Mitochondrion matrix</location>
    </subcellularLocation>
</comment>
<gene>
    <name evidence="16" type="primary">CCP1</name>
    <name evidence="16" type="ORF">C6P46_003063</name>
</gene>
<evidence type="ECO:0000256" key="7">
    <source>
        <dbReference type="ARBA" id="ARBA00022723"/>
    </source>
</evidence>
<dbReference type="PROSITE" id="PS50873">
    <property type="entry name" value="PEROXIDASE_4"/>
    <property type="match status" value="1"/>
</dbReference>
<dbReference type="GO" id="GO:0005758">
    <property type="term" value="C:mitochondrial intermembrane space"/>
    <property type="evidence" value="ECO:0007669"/>
    <property type="project" value="UniProtKB-SubCell"/>
</dbReference>
<feature type="domain" description="Plant heme peroxidase family profile" evidence="15">
    <location>
        <begin position="59"/>
        <end position="343"/>
    </location>
</feature>
<evidence type="ECO:0000256" key="11">
    <source>
        <dbReference type="ARBA" id="ARBA00023128"/>
    </source>
</evidence>
<evidence type="ECO:0000259" key="15">
    <source>
        <dbReference type="PROSITE" id="PS50873"/>
    </source>
</evidence>
<keyword evidence="10" id="KW-0408">Iron</keyword>
<evidence type="ECO:0000256" key="5">
    <source>
        <dbReference type="ARBA" id="ARBA00022559"/>
    </source>
</evidence>
<dbReference type="OrthoDB" id="2859658at2759"/>
<dbReference type="EC" id="1.11.1.-" evidence="13"/>
<accession>A0A9P6VTI1</accession>
<protein>
    <recommendedName>
        <fullName evidence="13">Peroxidase</fullName>
        <ecNumber evidence="13">1.11.1.-</ecNumber>
    </recommendedName>
</protein>
<keyword evidence="9 13" id="KW-0560">Oxidoreductase</keyword>
<keyword evidence="6" id="KW-0349">Heme</keyword>
<dbReference type="InterPro" id="IPR019793">
    <property type="entry name" value="Peroxidases_heam-ligand_BS"/>
</dbReference>
<comment type="function">
    <text evidence="1">Destroys radicals which are normally produced within the cells and which are toxic to biological systems.</text>
</comment>
<dbReference type="AlphaFoldDB" id="A0A9P6VTI1"/>
<evidence type="ECO:0000256" key="1">
    <source>
        <dbReference type="ARBA" id="ARBA00003917"/>
    </source>
</evidence>
<evidence type="ECO:0000256" key="10">
    <source>
        <dbReference type="ARBA" id="ARBA00023004"/>
    </source>
</evidence>
<dbReference type="InterPro" id="IPR044831">
    <property type="entry name" value="Ccp1-like"/>
</dbReference>
<evidence type="ECO:0000256" key="6">
    <source>
        <dbReference type="ARBA" id="ARBA00022617"/>
    </source>
</evidence>
<dbReference type="GO" id="GO:0042744">
    <property type="term" value="P:hydrogen peroxide catabolic process"/>
    <property type="evidence" value="ECO:0007669"/>
    <property type="project" value="TreeGrafter"/>
</dbReference>
<evidence type="ECO:0000256" key="4">
    <source>
        <dbReference type="ARBA" id="ARBA00005997"/>
    </source>
</evidence>
<evidence type="ECO:0000256" key="12">
    <source>
        <dbReference type="ARBA" id="ARBA00049265"/>
    </source>
</evidence>
<dbReference type="SUPFAM" id="SSF48113">
    <property type="entry name" value="Heme-dependent peroxidases"/>
    <property type="match status" value="1"/>
</dbReference>
<evidence type="ECO:0000256" key="2">
    <source>
        <dbReference type="ARBA" id="ARBA00004305"/>
    </source>
</evidence>
<dbReference type="GO" id="GO:0005759">
    <property type="term" value="C:mitochondrial matrix"/>
    <property type="evidence" value="ECO:0007669"/>
    <property type="project" value="UniProtKB-SubCell"/>
</dbReference>